<proteinExistence type="predicted"/>
<name>A0A927N0I3_9ACTN</name>
<evidence type="ECO:0000313" key="1">
    <source>
        <dbReference type="EMBL" id="MBE1609924.1"/>
    </source>
</evidence>
<dbReference type="AlphaFoldDB" id="A0A927N0I3"/>
<dbReference type="Proteomes" id="UP000638648">
    <property type="component" value="Unassembled WGS sequence"/>
</dbReference>
<dbReference type="InterPro" id="IPR039421">
    <property type="entry name" value="Type_1_exporter"/>
</dbReference>
<sequence length="99" mass="11056">MLARAILTDPRVLVLDDATSAVDAGVEAEIHATLRRVMRGRTTLVIAHRRSTLQLADRIAVLHHGEVVDVGTHEELTARCERYRLLLSGHDECTVRYVC</sequence>
<dbReference type="Gene3D" id="3.40.50.300">
    <property type="entry name" value="P-loop containing nucleotide triphosphate hydrolases"/>
    <property type="match status" value="1"/>
</dbReference>
<dbReference type="PANTHER" id="PTHR43394:SF1">
    <property type="entry name" value="ATP-BINDING CASSETTE SUB-FAMILY B MEMBER 10, MITOCHONDRIAL"/>
    <property type="match status" value="1"/>
</dbReference>
<evidence type="ECO:0000313" key="2">
    <source>
        <dbReference type="Proteomes" id="UP000638648"/>
    </source>
</evidence>
<dbReference type="EMBL" id="JADBEM010000001">
    <property type="protein sequence ID" value="MBE1609924.1"/>
    <property type="molecule type" value="Genomic_DNA"/>
</dbReference>
<dbReference type="PANTHER" id="PTHR43394">
    <property type="entry name" value="ATP-DEPENDENT PERMEASE MDL1, MITOCHONDRIAL"/>
    <property type="match status" value="1"/>
</dbReference>
<dbReference type="InterPro" id="IPR027417">
    <property type="entry name" value="P-loop_NTPase"/>
</dbReference>
<dbReference type="GO" id="GO:0015421">
    <property type="term" value="F:ABC-type oligopeptide transporter activity"/>
    <property type="evidence" value="ECO:0007669"/>
    <property type="project" value="TreeGrafter"/>
</dbReference>
<dbReference type="SUPFAM" id="SSF52540">
    <property type="entry name" value="P-loop containing nucleoside triphosphate hydrolases"/>
    <property type="match status" value="1"/>
</dbReference>
<gene>
    <name evidence="1" type="ORF">HEB94_006772</name>
</gene>
<keyword evidence="2" id="KW-1185">Reference proteome</keyword>
<reference evidence="1" key="1">
    <citation type="submission" date="2020-10" db="EMBL/GenBank/DDBJ databases">
        <title>Sequencing the genomes of 1000 actinobacteria strains.</title>
        <authorList>
            <person name="Klenk H.-P."/>
        </authorList>
    </citation>
    <scope>NUCLEOTIDE SEQUENCE</scope>
    <source>
        <strain evidence="1">DSM 45354</strain>
    </source>
</reference>
<dbReference type="RefSeq" id="WP_192753399.1">
    <property type="nucleotide sequence ID" value="NZ_JADBEM010000001.1"/>
</dbReference>
<accession>A0A927N0I3</accession>
<organism evidence="1 2">
    <name type="scientific">Actinopolymorpha pittospori</name>
    <dbReference type="NCBI Taxonomy" id="648752"/>
    <lineage>
        <taxon>Bacteria</taxon>
        <taxon>Bacillati</taxon>
        <taxon>Actinomycetota</taxon>
        <taxon>Actinomycetes</taxon>
        <taxon>Propionibacteriales</taxon>
        <taxon>Actinopolymorphaceae</taxon>
        <taxon>Actinopolymorpha</taxon>
    </lineage>
</organism>
<comment type="caution">
    <text evidence="1">The sequence shown here is derived from an EMBL/GenBank/DDBJ whole genome shotgun (WGS) entry which is preliminary data.</text>
</comment>
<protein>
    <submittedName>
        <fullName evidence="1">ABC-type multidrug transport system fused ATPase/permease subunit</fullName>
    </submittedName>
</protein>